<evidence type="ECO:0000313" key="3">
    <source>
        <dbReference type="Proteomes" id="UP000276309"/>
    </source>
</evidence>
<name>A0A3G2L3N6_9FLAO</name>
<dbReference type="InterPro" id="IPR050312">
    <property type="entry name" value="IolE/XylAMocC-like"/>
</dbReference>
<dbReference type="SUPFAM" id="SSF51658">
    <property type="entry name" value="Xylose isomerase-like"/>
    <property type="match status" value="1"/>
</dbReference>
<protein>
    <submittedName>
        <fullName evidence="2">Sugar phosphate isomerase/epimerase</fullName>
    </submittedName>
</protein>
<dbReference type="Pfam" id="PF01261">
    <property type="entry name" value="AP_endonuc_2"/>
    <property type="match status" value="1"/>
</dbReference>
<dbReference type="InterPro" id="IPR013022">
    <property type="entry name" value="Xyl_isomerase-like_TIM-brl"/>
</dbReference>
<sequence length="322" mass="35583">MSDQITRRKALGNVLKGSLLAMGGLTFSPINAISTNNNRPPLPVRISMNCSTLLHYKLPADKQIDLVADAGFDGIEMWMSDIKTFLQNGGTTQQLKNKLESRGLVLENIIGFSKWCSDSEDERKSAMTQLKEEMLITKEMGGAFIAAPVQGIEKIDPAKFNTYAERYRAILDLGDETGVTPVMELWGMGALHKISDCAQIAIATGHSKATMLLDFYHVYRGGNDWDTVDLINAGKLPVIHMNDYPATPAFDQLTDADRVLPGEGVCPFDEVIPKLLKAGFRGGFSVELFNKEYWNTMDAPTLMKVCYEKTYAVVQGALNQMD</sequence>
<dbReference type="PANTHER" id="PTHR12110:SF48">
    <property type="entry name" value="BLL3656 PROTEIN"/>
    <property type="match status" value="1"/>
</dbReference>
<dbReference type="InterPro" id="IPR036237">
    <property type="entry name" value="Xyl_isomerase-like_sf"/>
</dbReference>
<evidence type="ECO:0000313" key="2">
    <source>
        <dbReference type="EMBL" id="AYN66887.1"/>
    </source>
</evidence>
<dbReference type="EMBL" id="CP032050">
    <property type="protein sequence ID" value="AYN66887.1"/>
    <property type="molecule type" value="Genomic_DNA"/>
</dbReference>
<keyword evidence="2" id="KW-0413">Isomerase</keyword>
<dbReference type="Proteomes" id="UP000276309">
    <property type="component" value="Chromosome"/>
</dbReference>
<dbReference type="PANTHER" id="PTHR12110">
    <property type="entry name" value="HYDROXYPYRUVATE ISOMERASE"/>
    <property type="match status" value="1"/>
</dbReference>
<proteinExistence type="predicted"/>
<dbReference type="KEGG" id="emar:D1013_05615"/>
<dbReference type="RefSeq" id="WP_121847938.1">
    <property type="nucleotide sequence ID" value="NZ_CP032050.1"/>
</dbReference>
<dbReference type="Gene3D" id="3.20.20.150">
    <property type="entry name" value="Divalent-metal-dependent TIM barrel enzymes"/>
    <property type="match status" value="1"/>
</dbReference>
<reference evidence="2 3" key="1">
    <citation type="submission" date="2018-08" db="EMBL/GenBank/DDBJ databases">
        <title>The reduced genetic potential of extracellular carbohydrate catabolism in Euzebyella marina RN62, a Flavobacteriia bacterium isolated from the hadal water.</title>
        <authorList>
            <person name="Xue C."/>
        </authorList>
    </citation>
    <scope>NUCLEOTIDE SEQUENCE [LARGE SCALE GENOMIC DNA]</scope>
    <source>
        <strain evidence="2 3">RN62</strain>
    </source>
</reference>
<dbReference type="GO" id="GO:0016853">
    <property type="term" value="F:isomerase activity"/>
    <property type="evidence" value="ECO:0007669"/>
    <property type="project" value="UniProtKB-KW"/>
</dbReference>
<gene>
    <name evidence="2" type="ORF">D1013_05615</name>
</gene>
<feature type="domain" description="Xylose isomerase-like TIM barrel" evidence="1">
    <location>
        <begin position="64"/>
        <end position="292"/>
    </location>
</feature>
<evidence type="ECO:0000259" key="1">
    <source>
        <dbReference type="Pfam" id="PF01261"/>
    </source>
</evidence>
<keyword evidence="3" id="KW-1185">Reference proteome</keyword>
<organism evidence="2 3">
    <name type="scientific">Euzebyella marina</name>
    <dbReference type="NCBI Taxonomy" id="1761453"/>
    <lineage>
        <taxon>Bacteria</taxon>
        <taxon>Pseudomonadati</taxon>
        <taxon>Bacteroidota</taxon>
        <taxon>Flavobacteriia</taxon>
        <taxon>Flavobacteriales</taxon>
        <taxon>Flavobacteriaceae</taxon>
        <taxon>Euzebyella</taxon>
    </lineage>
</organism>
<accession>A0A3G2L3N6</accession>
<dbReference type="OrthoDB" id="930834at2"/>
<dbReference type="AlphaFoldDB" id="A0A3G2L3N6"/>